<dbReference type="AlphaFoldDB" id="A0A2H4S6C3"/>
<protein>
    <submittedName>
        <fullName evidence="1">Uncharacterized protein</fullName>
    </submittedName>
</protein>
<dbReference type="VEuPathDB" id="FungiDB:CCM_05441"/>
<organism evidence="1 2">
    <name type="scientific">Cordyceps militaris</name>
    <name type="common">Caterpillar fungus</name>
    <name type="synonym">Clavaria militaris</name>
    <dbReference type="NCBI Taxonomy" id="73501"/>
    <lineage>
        <taxon>Eukaryota</taxon>
        <taxon>Fungi</taxon>
        <taxon>Dikarya</taxon>
        <taxon>Ascomycota</taxon>
        <taxon>Pezizomycotina</taxon>
        <taxon>Sordariomycetes</taxon>
        <taxon>Hypocreomycetidae</taxon>
        <taxon>Hypocreales</taxon>
        <taxon>Cordycipitaceae</taxon>
        <taxon>Cordyceps</taxon>
    </lineage>
</organism>
<reference evidence="1 2" key="1">
    <citation type="journal article" date="2017" name="BMC Genomics">
        <title>Chromosome level assembly and secondary metabolite potential of the parasitic fungus Cordyceps militaris.</title>
        <authorList>
            <person name="Kramer G.J."/>
            <person name="Nodwell J.R."/>
        </authorList>
    </citation>
    <scope>NUCLEOTIDE SEQUENCE [LARGE SCALE GENOMIC DNA]</scope>
    <source>
        <strain evidence="1 2">ATCC 34164</strain>
    </source>
</reference>
<accession>A0A2H4S6C3</accession>
<name>A0A2H4S6C3_CORMI</name>
<sequence length="336" mass="35889">MPTLSNMARGHAFRRHREDASLVRASPSNSFSATLLKLSNGATRADTSPTTLVSQPVYFATAAYLVNFVQAESHTGLVPTAFSLHLPVANQERFISRTAASHRQIHNSCRNTMLEWARAVAPPACGRACLRQPYIFPGAAVGAVAATVFGRKIASQVAVGVWLISGISGILVHDINRFQGQRHAFAVLSVLPDLEEAPSDLLLSLYIRRSERPRQQLPPSDIVLMPNVYNSLLGSCEASGTTVPAGYPIKLGAIHGRKADGLCNCYPAQTTLAQSCALHGNSKKKTGCRTAPPGVGLTVTSCVNNSQRFARGLAEPCLKDGGAYACSGEHVLFQEV</sequence>
<dbReference type="Proteomes" id="UP000323067">
    <property type="component" value="Chromosome iv"/>
</dbReference>
<evidence type="ECO:0000313" key="2">
    <source>
        <dbReference type="Proteomes" id="UP000323067"/>
    </source>
</evidence>
<evidence type="ECO:0000313" key="1">
    <source>
        <dbReference type="EMBL" id="ATY58639.1"/>
    </source>
</evidence>
<proteinExistence type="predicted"/>
<dbReference type="VEuPathDB" id="FungiDB:A9K55_002801"/>
<dbReference type="EMBL" id="CP023322">
    <property type="protein sequence ID" value="ATY58639.1"/>
    <property type="molecule type" value="Genomic_DNA"/>
</dbReference>
<gene>
    <name evidence="1" type="ORF">A9K55_002801</name>
</gene>